<protein>
    <recommendedName>
        <fullName evidence="4">Outer membrane protein beta-barrel domain-containing protein</fullName>
    </recommendedName>
</protein>
<organism evidence="2 3">
    <name type="scientific">candidate division TA06 bacterium</name>
    <dbReference type="NCBI Taxonomy" id="2250710"/>
    <lineage>
        <taxon>Bacteria</taxon>
        <taxon>Bacteria division TA06</taxon>
    </lineage>
</organism>
<comment type="caution">
    <text evidence="2">The sequence shown here is derived from an EMBL/GenBank/DDBJ whole genome shotgun (WGS) entry which is preliminary data.</text>
</comment>
<dbReference type="AlphaFoldDB" id="A0A523UQ48"/>
<name>A0A523UQ48_UNCT6</name>
<sequence>MRYTATKVILLSLLSCFPIGQTAQAFMRHPPPMDFSGSFEFGLHSIDLSGVNRELSKNGAGAFDDVTRTVGGSGYFRLGKRMLIGGEGAAFWQSATGPDAMAKIQGGYGFLNLGVVPVATRSLIIYPLIGIGGGGVKLRVHSRDYYDFYFGEEILPEWEEPGFGAFALNFSVGADYRLKLMETRRTVGGICLNMRTGYIWLPFESNWQASGFDIFGSPTATFAGTYAKLGIGIWSSKRTRSRRR</sequence>
<evidence type="ECO:0000313" key="2">
    <source>
        <dbReference type="EMBL" id="TET44654.1"/>
    </source>
</evidence>
<dbReference type="EMBL" id="SOJN01000115">
    <property type="protein sequence ID" value="TET44654.1"/>
    <property type="molecule type" value="Genomic_DNA"/>
</dbReference>
<evidence type="ECO:0000313" key="3">
    <source>
        <dbReference type="Proteomes" id="UP000315525"/>
    </source>
</evidence>
<gene>
    <name evidence="2" type="ORF">E3J62_09620</name>
</gene>
<dbReference type="Proteomes" id="UP000315525">
    <property type="component" value="Unassembled WGS sequence"/>
</dbReference>
<evidence type="ECO:0008006" key="4">
    <source>
        <dbReference type="Google" id="ProtNLM"/>
    </source>
</evidence>
<keyword evidence="1" id="KW-0732">Signal</keyword>
<feature type="signal peptide" evidence="1">
    <location>
        <begin position="1"/>
        <end position="25"/>
    </location>
</feature>
<accession>A0A523UQ48</accession>
<reference evidence="2 3" key="1">
    <citation type="submission" date="2019-03" db="EMBL/GenBank/DDBJ databases">
        <title>Metabolic potential of uncultured bacteria and archaea associated with petroleum seepage in deep-sea sediments.</title>
        <authorList>
            <person name="Dong X."/>
            <person name="Hubert C."/>
        </authorList>
    </citation>
    <scope>NUCLEOTIDE SEQUENCE [LARGE SCALE GENOMIC DNA]</scope>
    <source>
        <strain evidence="2">E44_bin18</strain>
    </source>
</reference>
<proteinExistence type="predicted"/>
<feature type="chain" id="PRO_5022140644" description="Outer membrane protein beta-barrel domain-containing protein" evidence="1">
    <location>
        <begin position="26"/>
        <end position="244"/>
    </location>
</feature>
<evidence type="ECO:0000256" key="1">
    <source>
        <dbReference type="SAM" id="SignalP"/>
    </source>
</evidence>